<feature type="signal peptide" evidence="1">
    <location>
        <begin position="1"/>
        <end position="26"/>
    </location>
</feature>
<evidence type="ECO:0000256" key="1">
    <source>
        <dbReference type="SAM" id="SignalP"/>
    </source>
</evidence>
<gene>
    <name evidence="2" type="ORF">SAMN04489800_0216</name>
</gene>
<dbReference type="OrthoDB" id="7032555at2"/>
<organism evidence="2 3">
    <name type="scientific">Pseudomonas deceptionensis</name>
    <dbReference type="NCBI Taxonomy" id="882211"/>
    <lineage>
        <taxon>Bacteria</taxon>
        <taxon>Pseudomonadati</taxon>
        <taxon>Pseudomonadota</taxon>
        <taxon>Gammaproteobacteria</taxon>
        <taxon>Pseudomonadales</taxon>
        <taxon>Pseudomonadaceae</taxon>
        <taxon>Pseudomonas</taxon>
    </lineage>
</organism>
<dbReference type="AlphaFoldDB" id="A0A0J6G869"/>
<evidence type="ECO:0000313" key="3">
    <source>
        <dbReference type="Proteomes" id="UP000183613"/>
    </source>
</evidence>
<dbReference type="PATRIC" id="fig|882211.3.peg.4458"/>
<sequence length="148" mass="15784">MFNKPKLAIKTGLAIATLMAASSSFAEVSKNFTASCSASNFTGTAYLTAVRGNGQIFVRMTGYKISAPSSSKSRSKANANLQVWGSTGLTWTKWAKSGDNLKQDGSVHSVYLSEQVRETRLGAAQVQFIFDSSGNDPKCIGKVMIPGF</sequence>
<protein>
    <submittedName>
        <fullName evidence="2">Uncharacterized protein</fullName>
    </submittedName>
</protein>
<feature type="chain" id="PRO_5009777065" evidence="1">
    <location>
        <begin position="27"/>
        <end position="148"/>
    </location>
</feature>
<keyword evidence="1" id="KW-0732">Signal</keyword>
<keyword evidence="3" id="KW-1185">Reference proteome</keyword>
<evidence type="ECO:0000313" key="2">
    <source>
        <dbReference type="EMBL" id="SEE21121.1"/>
    </source>
</evidence>
<dbReference type="Proteomes" id="UP000183613">
    <property type="component" value="Unassembled WGS sequence"/>
</dbReference>
<name>A0A0J6G869_PSEDM</name>
<dbReference type="EMBL" id="FNUD01000002">
    <property type="protein sequence ID" value="SEE21121.1"/>
    <property type="molecule type" value="Genomic_DNA"/>
</dbReference>
<reference evidence="2" key="1">
    <citation type="submission" date="2016-10" db="EMBL/GenBank/DDBJ databases">
        <authorList>
            <person name="Varghese N."/>
            <person name="Submissions S."/>
        </authorList>
    </citation>
    <scope>NUCLEOTIDE SEQUENCE [LARGE SCALE GENOMIC DNA]</scope>
    <source>
        <strain evidence="2">LMG 25555</strain>
    </source>
</reference>
<comment type="caution">
    <text evidence="2">The sequence shown here is derived from an EMBL/GenBank/DDBJ whole genome shotgun (WGS) entry which is preliminary data.</text>
</comment>
<accession>A0A0J6G869</accession>
<proteinExistence type="predicted"/>
<dbReference type="RefSeq" id="WP_048362059.1">
    <property type="nucleotide sequence ID" value="NZ_FNUD01000002.1"/>
</dbReference>